<proteinExistence type="inferred from homology"/>
<evidence type="ECO:0000256" key="10">
    <source>
        <dbReference type="ARBA" id="ARBA00022840"/>
    </source>
</evidence>
<evidence type="ECO:0000256" key="14">
    <source>
        <dbReference type="ARBA" id="ARBA00049067"/>
    </source>
</evidence>
<evidence type="ECO:0000256" key="12">
    <source>
        <dbReference type="ARBA" id="ARBA00023277"/>
    </source>
</evidence>
<dbReference type="AlphaFoldDB" id="A0A2V4NYS6"/>
<dbReference type="GO" id="GO:0005978">
    <property type="term" value="P:glycogen biosynthetic process"/>
    <property type="evidence" value="ECO:0007669"/>
    <property type="project" value="UniProtKB-UniPathway"/>
</dbReference>
<keyword evidence="15" id="KW-0175">Coiled coil</keyword>
<reference evidence="18 19" key="1">
    <citation type="submission" date="2018-03" db="EMBL/GenBank/DDBJ databases">
        <title>Bioinformatic expansion and discovery of thiopeptide antibiotics.</title>
        <authorList>
            <person name="Schwalen C.J."/>
            <person name="Hudson G.A."/>
            <person name="Mitchell D.A."/>
        </authorList>
    </citation>
    <scope>NUCLEOTIDE SEQUENCE [LARGE SCALE GENOMIC DNA]</scope>
    <source>
        <strain evidence="18 19">ATCC 21389</strain>
    </source>
</reference>
<dbReference type="EMBL" id="PYBW01000018">
    <property type="protein sequence ID" value="PYC86946.1"/>
    <property type="molecule type" value="Genomic_DNA"/>
</dbReference>
<keyword evidence="10" id="KW-0067">ATP-binding</keyword>
<evidence type="ECO:0000313" key="19">
    <source>
        <dbReference type="Proteomes" id="UP000248039"/>
    </source>
</evidence>
<keyword evidence="19" id="KW-1185">Reference proteome</keyword>
<evidence type="ECO:0000256" key="5">
    <source>
        <dbReference type="ARBA" id="ARBA00013882"/>
    </source>
</evidence>
<comment type="subunit">
    <text evidence="3">Monomer.</text>
</comment>
<evidence type="ECO:0000256" key="8">
    <source>
        <dbReference type="ARBA" id="ARBA00022741"/>
    </source>
</evidence>
<keyword evidence="7" id="KW-0808">Transferase</keyword>
<accession>A0A2V4NYS6</accession>
<dbReference type="UniPathway" id="UPA00164"/>
<keyword evidence="9" id="KW-0418">Kinase</keyword>
<feature type="domain" description="Maltokinase N-terminal cap" evidence="17">
    <location>
        <begin position="12"/>
        <end position="101"/>
    </location>
</feature>
<dbReference type="GO" id="GO:0016301">
    <property type="term" value="F:kinase activity"/>
    <property type="evidence" value="ECO:0007669"/>
    <property type="project" value="UniProtKB-KW"/>
</dbReference>
<evidence type="ECO:0000256" key="11">
    <source>
        <dbReference type="ARBA" id="ARBA00023056"/>
    </source>
</evidence>
<evidence type="ECO:0000256" key="7">
    <source>
        <dbReference type="ARBA" id="ARBA00022679"/>
    </source>
</evidence>
<comment type="pathway">
    <text evidence="1">Glycan biosynthesis; glycogen biosynthesis.</text>
</comment>
<evidence type="ECO:0000256" key="1">
    <source>
        <dbReference type="ARBA" id="ARBA00004964"/>
    </source>
</evidence>
<dbReference type="Gene3D" id="3.90.1200.10">
    <property type="match status" value="1"/>
</dbReference>
<keyword evidence="11" id="KW-0320">Glycogen biosynthesis</keyword>
<sequence>MLGPLLPVLMPWLVTRRWFTHERGHLERLRTVSLSVLEEPGREAVLLHALLDARHEGSGTHHYQLLVGLRPRLPAALTGARIGQAESGRWAGWTLYEGTEDHELMERLLARTEQGAGGALQLSLTGSEPLPSGLSARALAVEQSNSTVVFGDRLLFKLFRQPEPGEHPETDVLRGLTRVNCDRIPGLVGWMHTEGTAQESVVLGILEEFLPARGDGWDLAVRQAADCVSGSCRVVPALDGFTGEAQELGRAVAELHTALGEAFGRQELGPTEIVGLVDRMRLDLRTALEQVPELEPYGGRLQALYEDFGKLAVRGRGRGLPGQRIHGDLHLGQVLRTEDGWKVIDFEGEPSRPVAERRLPQPVLKDVAGMLRSFDYAGRQALATLAAEEEASESERESAEQTAARLRRLRRAYAWSVRNRRAFTAGYAAAGLVDPHCHPVVLRAFEAEKAVYEAVYESQHRPAWLPIPLAAVQRLVSGR</sequence>
<comment type="similarity">
    <text evidence="2">Belongs to the aminoglycoside phosphotransferase family.</text>
</comment>
<keyword evidence="8" id="KW-0547">Nucleotide-binding</keyword>
<evidence type="ECO:0000259" key="17">
    <source>
        <dbReference type="Pfam" id="PF18085"/>
    </source>
</evidence>
<evidence type="ECO:0000256" key="13">
    <source>
        <dbReference type="ARBA" id="ARBA00031251"/>
    </source>
</evidence>
<dbReference type="EC" id="2.7.1.175" evidence="4"/>
<dbReference type="SUPFAM" id="SSF56112">
    <property type="entry name" value="Protein kinase-like (PK-like)"/>
    <property type="match status" value="1"/>
</dbReference>
<evidence type="ECO:0000256" key="4">
    <source>
        <dbReference type="ARBA" id="ARBA00011962"/>
    </source>
</evidence>
<evidence type="ECO:0000313" key="18">
    <source>
        <dbReference type="EMBL" id="PYC86946.1"/>
    </source>
</evidence>
<evidence type="ECO:0000259" key="16">
    <source>
        <dbReference type="Pfam" id="PF01636"/>
    </source>
</evidence>
<dbReference type="Proteomes" id="UP000248039">
    <property type="component" value="Unassembled WGS sequence"/>
</dbReference>
<evidence type="ECO:0000256" key="6">
    <source>
        <dbReference type="ARBA" id="ARBA00022600"/>
    </source>
</evidence>
<keyword evidence="12" id="KW-0119">Carbohydrate metabolism</keyword>
<evidence type="ECO:0000256" key="2">
    <source>
        <dbReference type="ARBA" id="ARBA00006219"/>
    </source>
</evidence>
<evidence type="ECO:0000256" key="3">
    <source>
        <dbReference type="ARBA" id="ARBA00011245"/>
    </source>
</evidence>
<dbReference type="InterPro" id="IPR011009">
    <property type="entry name" value="Kinase-like_dom_sf"/>
</dbReference>
<comment type="catalytic activity">
    <reaction evidence="14">
        <text>D-maltose + ATP = alpha-maltose 1-phosphate + ADP + H(+)</text>
        <dbReference type="Rhea" id="RHEA:31915"/>
        <dbReference type="ChEBI" id="CHEBI:15378"/>
        <dbReference type="ChEBI" id="CHEBI:17306"/>
        <dbReference type="ChEBI" id="CHEBI:30616"/>
        <dbReference type="ChEBI" id="CHEBI:63576"/>
        <dbReference type="ChEBI" id="CHEBI:456216"/>
        <dbReference type="EC" id="2.7.1.175"/>
    </reaction>
</comment>
<dbReference type="Pfam" id="PF18085">
    <property type="entry name" value="Mak_N_cap"/>
    <property type="match status" value="1"/>
</dbReference>
<name>A0A2V4NYS6_9ACTN</name>
<evidence type="ECO:0000256" key="9">
    <source>
        <dbReference type="ARBA" id="ARBA00022777"/>
    </source>
</evidence>
<dbReference type="GO" id="GO:0005524">
    <property type="term" value="F:ATP binding"/>
    <property type="evidence" value="ECO:0007669"/>
    <property type="project" value="UniProtKB-KW"/>
</dbReference>
<dbReference type="InterPro" id="IPR002575">
    <property type="entry name" value="Aminoglycoside_PTrfase"/>
</dbReference>
<feature type="domain" description="Aminoglycoside phosphotransferase" evidence="16">
    <location>
        <begin position="245"/>
        <end position="387"/>
    </location>
</feature>
<dbReference type="InterPro" id="IPR040999">
    <property type="entry name" value="Mak_N_cap"/>
</dbReference>
<keyword evidence="6" id="KW-0321">Glycogen metabolism</keyword>
<evidence type="ECO:0000256" key="15">
    <source>
        <dbReference type="SAM" id="Coils"/>
    </source>
</evidence>
<dbReference type="Pfam" id="PF01636">
    <property type="entry name" value="APH"/>
    <property type="match status" value="1"/>
</dbReference>
<protein>
    <recommendedName>
        <fullName evidence="5">Maltokinase</fullName>
        <ecNumber evidence="4">2.7.1.175</ecNumber>
    </recommendedName>
    <alternativeName>
        <fullName evidence="13">Maltose-1-phosphate synthase</fullName>
    </alternativeName>
</protein>
<gene>
    <name evidence="18" type="ORF">C7C46_05410</name>
</gene>
<feature type="coiled-coil region" evidence="15">
    <location>
        <begin position="382"/>
        <end position="409"/>
    </location>
</feature>
<organism evidence="18 19">
    <name type="scientific">Streptomyces tateyamensis</name>
    <dbReference type="NCBI Taxonomy" id="565073"/>
    <lineage>
        <taxon>Bacteria</taxon>
        <taxon>Bacillati</taxon>
        <taxon>Actinomycetota</taxon>
        <taxon>Actinomycetes</taxon>
        <taxon>Kitasatosporales</taxon>
        <taxon>Streptomycetaceae</taxon>
        <taxon>Streptomyces</taxon>
    </lineage>
</organism>
<comment type="caution">
    <text evidence="18">The sequence shown here is derived from an EMBL/GenBank/DDBJ whole genome shotgun (WGS) entry which is preliminary data.</text>
</comment>